<dbReference type="AlphaFoldDB" id="A0AA97PGM9"/>
<dbReference type="Proteomes" id="UP000011086">
    <property type="component" value="Unassembled WGS sequence"/>
</dbReference>
<sequence>MAKMHSASLGHQQDRRSQNKCLGTQGIFMSGQHGNAKQLGRYKGQIGQFSMLKVGWTAAAVRSKPQMASNMSNKTARKCDSLETILRLGSRFPVRAEKSCFAPIPRPPTSGGHTSGIKAAMAYKLHIPDCILEPHHPFHFPTPNKPLRIRIQGPLISIQRGFDYYGVTFNYFLPANDANPEMLHINIIELEAKYGLYANGLNYADETLLFKTLNITTSHRHPRKERRVKLAERNICRSDCLFNKRKILELLAPMSGTIYKIE</sequence>
<organism evidence="1">
    <name type="scientific">Pyricularia oryzae (strain Y34)</name>
    <name type="common">Rice blast fungus</name>
    <name type="synonym">Magnaporthe oryzae</name>
    <dbReference type="NCBI Taxonomy" id="1143189"/>
    <lineage>
        <taxon>Eukaryota</taxon>
        <taxon>Fungi</taxon>
        <taxon>Dikarya</taxon>
        <taxon>Ascomycota</taxon>
        <taxon>Pezizomycotina</taxon>
        <taxon>Sordariomycetes</taxon>
        <taxon>Sordariomycetidae</taxon>
        <taxon>Magnaporthales</taxon>
        <taxon>Pyriculariaceae</taxon>
        <taxon>Pyricularia</taxon>
    </lineage>
</organism>
<reference evidence="1" key="1">
    <citation type="journal article" date="2012" name="PLoS Genet.">
        <title>Comparative analysis of the genomes of two field isolates of the rice blast fungus Magnaporthe oryzae.</title>
        <authorList>
            <person name="Xue M."/>
            <person name="Yang J."/>
            <person name="Li Z."/>
            <person name="Hu S."/>
            <person name="Yao N."/>
            <person name="Dean R.A."/>
            <person name="Zhao W."/>
            <person name="Shen M."/>
            <person name="Zhang H."/>
            <person name="Li C."/>
            <person name="Liu L."/>
            <person name="Cao L."/>
            <person name="Xu X."/>
            <person name="Xing Y."/>
            <person name="Hsiang T."/>
            <person name="Zhang Z."/>
            <person name="Xu J.R."/>
            <person name="Peng Y.L."/>
        </authorList>
    </citation>
    <scope>NUCLEOTIDE SEQUENCE</scope>
    <source>
        <strain evidence="1">Y34</strain>
    </source>
</reference>
<proteinExistence type="predicted"/>
<dbReference type="EMBL" id="JH794001">
    <property type="protein sequence ID" value="ELQ33904.1"/>
    <property type="molecule type" value="Genomic_DNA"/>
</dbReference>
<accession>A0AA97PGM9</accession>
<protein>
    <submittedName>
        <fullName evidence="1">Uncharacterized protein</fullName>
    </submittedName>
</protein>
<gene>
    <name evidence="1" type="ORF">OOU_Y34scaffold00849g1</name>
</gene>
<name>A0AA97PGM9_PYRO3</name>
<evidence type="ECO:0000313" key="1">
    <source>
        <dbReference type="EMBL" id="ELQ33904.1"/>
    </source>
</evidence>